<evidence type="ECO:0000313" key="3">
    <source>
        <dbReference type="Proteomes" id="UP001148838"/>
    </source>
</evidence>
<gene>
    <name evidence="2" type="ORF">ANN_02090</name>
</gene>
<keyword evidence="3" id="KW-1185">Reference proteome</keyword>
<organism evidence="2 3">
    <name type="scientific">Periplaneta americana</name>
    <name type="common">American cockroach</name>
    <name type="synonym">Blatta americana</name>
    <dbReference type="NCBI Taxonomy" id="6978"/>
    <lineage>
        <taxon>Eukaryota</taxon>
        <taxon>Metazoa</taxon>
        <taxon>Ecdysozoa</taxon>
        <taxon>Arthropoda</taxon>
        <taxon>Hexapoda</taxon>
        <taxon>Insecta</taxon>
        <taxon>Pterygota</taxon>
        <taxon>Neoptera</taxon>
        <taxon>Polyneoptera</taxon>
        <taxon>Dictyoptera</taxon>
        <taxon>Blattodea</taxon>
        <taxon>Blattoidea</taxon>
        <taxon>Blattidae</taxon>
        <taxon>Blattinae</taxon>
        <taxon>Periplaneta</taxon>
    </lineage>
</organism>
<proteinExistence type="predicted"/>
<evidence type="ECO:0000313" key="2">
    <source>
        <dbReference type="EMBL" id="KAJ4450661.1"/>
    </source>
</evidence>
<evidence type="ECO:0000256" key="1">
    <source>
        <dbReference type="SAM" id="MobiDB-lite"/>
    </source>
</evidence>
<reference evidence="2 3" key="1">
    <citation type="journal article" date="2022" name="Allergy">
        <title>Genome assembly and annotation of Periplaneta americana reveal a comprehensive cockroach allergen profile.</title>
        <authorList>
            <person name="Wang L."/>
            <person name="Xiong Q."/>
            <person name="Saelim N."/>
            <person name="Wang L."/>
            <person name="Nong W."/>
            <person name="Wan A.T."/>
            <person name="Shi M."/>
            <person name="Liu X."/>
            <person name="Cao Q."/>
            <person name="Hui J.H.L."/>
            <person name="Sookrung N."/>
            <person name="Leung T.F."/>
            <person name="Tungtrongchitr A."/>
            <person name="Tsui S.K.W."/>
        </authorList>
    </citation>
    <scope>NUCLEOTIDE SEQUENCE [LARGE SCALE GENOMIC DNA]</scope>
    <source>
        <strain evidence="2">PWHHKU_190912</strain>
    </source>
</reference>
<comment type="caution">
    <text evidence="2">The sequence shown here is derived from an EMBL/GenBank/DDBJ whole genome shotgun (WGS) entry which is preliminary data.</text>
</comment>
<feature type="region of interest" description="Disordered" evidence="1">
    <location>
        <begin position="1"/>
        <end position="29"/>
    </location>
</feature>
<sequence length="242" mass="27820">MAGFCEGGNEPPGSLKASSYKNDDSAAAARREYRRHFNNERSGPVPSEHVRYANRVNTFFVRELAGFPTRRPYWFQQDGRFGRPQLDTCCECEELQVRVESPTLNETAKKVAEGQLIVHKRKRNKFYASLKQMKEYCKDKGNALCLTEGEKSWQYQHTTTSSGQRRNGYIEALPYIGGIQTKHFLFAFGAEIALLNQKAYTDCQSITEDKVRDLKSLLPDFPKYIHIFMAKKAKRQVQTTQK</sequence>
<dbReference type="EMBL" id="JAJSOF020000001">
    <property type="protein sequence ID" value="KAJ4450661.1"/>
    <property type="molecule type" value="Genomic_DNA"/>
</dbReference>
<name>A0ABQ8TXR9_PERAM</name>
<accession>A0ABQ8TXR9</accession>
<dbReference type="Proteomes" id="UP001148838">
    <property type="component" value="Unassembled WGS sequence"/>
</dbReference>
<protein>
    <submittedName>
        <fullName evidence="2">Uncharacterized protein</fullName>
    </submittedName>
</protein>
<feature type="non-terminal residue" evidence="2">
    <location>
        <position position="242"/>
    </location>
</feature>